<evidence type="ECO:0000256" key="1">
    <source>
        <dbReference type="SAM" id="Coils"/>
    </source>
</evidence>
<gene>
    <name evidence="3" type="ORF">ACAOBT_LOCUS12951</name>
</gene>
<accession>A0A9P0KNV5</accession>
<reference evidence="3" key="1">
    <citation type="submission" date="2022-03" db="EMBL/GenBank/DDBJ databases">
        <authorList>
            <person name="Sayadi A."/>
        </authorList>
    </citation>
    <scope>NUCLEOTIDE SEQUENCE</scope>
</reference>
<comment type="caution">
    <text evidence="3">The sequence shown here is derived from an EMBL/GenBank/DDBJ whole genome shotgun (WGS) entry which is preliminary data.</text>
</comment>
<dbReference type="AlphaFoldDB" id="A0A9P0KNV5"/>
<dbReference type="EMBL" id="CAKOFQ010006867">
    <property type="protein sequence ID" value="CAH1977907.1"/>
    <property type="molecule type" value="Genomic_DNA"/>
</dbReference>
<feature type="coiled-coil region" evidence="1">
    <location>
        <begin position="53"/>
        <end position="80"/>
    </location>
</feature>
<dbReference type="OrthoDB" id="809632at2759"/>
<keyword evidence="1" id="KW-0175">Coiled coil</keyword>
<organism evidence="3 4">
    <name type="scientific">Acanthoscelides obtectus</name>
    <name type="common">Bean weevil</name>
    <name type="synonym">Bruchus obtectus</name>
    <dbReference type="NCBI Taxonomy" id="200917"/>
    <lineage>
        <taxon>Eukaryota</taxon>
        <taxon>Metazoa</taxon>
        <taxon>Ecdysozoa</taxon>
        <taxon>Arthropoda</taxon>
        <taxon>Hexapoda</taxon>
        <taxon>Insecta</taxon>
        <taxon>Pterygota</taxon>
        <taxon>Neoptera</taxon>
        <taxon>Endopterygota</taxon>
        <taxon>Coleoptera</taxon>
        <taxon>Polyphaga</taxon>
        <taxon>Cucujiformia</taxon>
        <taxon>Chrysomeloidea</taxon>
        <taxon>Chrysomelidae</taxon>
        <taxon>Bruchinae</taxon>
        <taxon>Bruchini</taxon>
        <taxon>Acanthoscelides</taxon>
    </lineage>
</organism>
<protein>
    <submittedName>
        <fullName evidence="3">Uncharacterized protein</fullName>
    </submittedName>
</protein>
<evidence type="ECO:0000313" key="3">
    <source>
        <dbReference type="EMBL" id="CAH1977907.1"/>
    </source>
</evidence>
<evidence type="ECO:0000313" key="4">
    <source>
        <dbReference type="Proteomes" id="UP001152888"/>
    </source>
</evidence>
<name>A0A9P0KNV5_ACAOB</name>
<evidence type="ECO:0000256" key="2">
    <source>
        <dbReference type="SAM" id="MobiDB-lite"/>
    </source>
</evidence>
<feature type="region of interest" description="Disordered" evidence="2">
    <location>
        <begin position="1"/>
        <end position="45"/>
    </location>
</feature>
<dbReference type="Proteomes" id="UP001152888">
    <property type="component" value="Unassembled WGS sequence"/>
</dbReference>
<sequence length="111" mass="12720">MELDPGGFKEEAVPLIMGKELSGGESRSKTENMDPLTQMSSEQKTNEKLMMIIDDQARQIRELMQTIKDQTAKIDSLAAQMKLLVVLDIAIVHEKWLTLRKKRVWWPPPTI</sequence>
<proteinExistence type="predicted"/>
<keyword evidence="4" id="KW-1185">Reference proteome</keyword>